<evidence type="ECO:0000256" key="2">
    <source>
        <dbReference type="ARBA" id="ARBA00023002"/>
    </source>
</evidence>
<dbReference type="PANTHER" id="PTHR43639:SF1">
    <property type="entry name" value="SHORT-CHAIN DEHYDROGENASE_REDUCTASE FAMILY PROTEIN"/>
    <property type="match status" value="1"/>
</dbReference>
<dbReference type="EMBL" id="JAHWQX010000004">
    <property type="protein sequence ID" value="MBW3098730.1"/>
    <property type="molecule type" value="Genomic_DNA"/>
</dbReference>
<dbReference type="Pfam" id="PF00106">
    <property type="entry name" value="adh_short"/>
    <property type="match status" value="1"/>
</dbReference>
<dbReference type="RefSeq" id="WP_219203049.1">
    <property type="nucleotide sequence ID" value="NZ_JAHWQX010000004.1"/>
</dbReference>
<comment type="similarity">
    <text evidence="1">Belongs to the short-chain dehydrogenases/reductases (SDR) family.</text>
</comment>
<dbReference type="InterPro" id="IPR002347">
    <property type="entry name" value="SDR_fam"/>
</dbReference>
<reference evidence="3" key="1">
    <citation type="submission" date="2021-07" db="EMBL/GenBank/DDBJ databases">
        <title>Pseudohoeflea marina sp. nov. a polyhydroxyalcanoate-producing bacterium.</title>
        <authorList>
            <person name="Zheng W."/>
            <person name="Yu S."/>
            <person name="Huang Y."/>
        </authorList>
    </citation>
    <scope>NUCLEOTIDE SEQUENCE</scope>
    <source>
        <strain evidence="3">DP4N28-3</strain>
    </source>
</reference>
<dbReference type="PANTHER" id="PTHR43639">
    <property type="entry name" value="OXIDOREDUCTASE, SHORT-CHAIN DEHYDROGENASE/REDUCTASE FAMILY (AFU_ORTHOLOGUE AFUA_5G02870)"/>
    <property type="match status" value="1"/>
</dbReference>
<gene>
    <name evidence="3" type="ORF">KY465_15705</name>
</gene>
<name>A0ABS6WUJ7_9HYPH</name>
<keyword evidence="4" id="KW-1185">Reference proteome</keyword>
<evidence type="ECO:0000313" key="3">
    <source>
        <dbReference type="EMBL" id="MBW3098730.1"/>
    </source>
</evidence>
<evidence type="ECO:0000256" key="1">
    <source>
        <dbReference type="ARBA" id="ARBA00006484"/>
    </source>
</evidence>
<sequence>MTECSAPIALVTGAAKRIGRAIAEDLGANGFAVAVHANGSAGAAEETAAAIRSGGGTAEVFIADLEDPDAVAGLVARVADRLGAPRLLVNNASIFEPDFGDAFDAALFDRHMAVHVKAPVALTAAMAEHLPAESAGGLVVNLIDQRVWKLTPQHFSYTLSKAALWTATRTLAMTHAPRLRVNAIAPGPTLPSPRQSEEDFARQVAAVPLQRAPDLISFGRTIRYLFDTPSVTGTMIPLDGGQHLAWETPDVAGVSE</sequence>
<keyword evidence="2" id="KW-0560">Oxidoreductase</keyword>
<comment type="caution">
    <text evidence="3">The sequence shown here is derived from an EMBL/GenBank/DDBJ whole genome shotgun (WGS) entry which is preliminary data.</text>
</comment>
<dbReference type="NCBIfam" id="NF006597">
    <property type="entry name" value="PRK09134.1"/>
    <property type="match status" value="1"/>
</dbReference>
<proteinExistence type="inferred from homology"/>
<evidence type="ECO:0000313" key="4">
    <source>
        <dbReference type="Proteomes" id="UP001430804"/>
    </source>
</evidence>
<dbReference type="Proteomes" id="UP001430804">
    <property type="component" value="Unassembled WGS sequence"/>
</dbReference>
<accession>A0ABS6WUJ7</accession>
<organism evidence="3 4">
    <name type="scientific">Pseudohoeflea coraliihabitans</name>
    <dbReference type="NCBI Taxonomy" id="2860393"/>
    <lineage>
        <taxon>Bacteria</taxon>
        <taxon>Pseudomonadati</taxon>
        <taxon>Pseudomonadota</taxon>
        <taxon>Alphaproteobacteria</taxon>
        <taxon>Hyphomicrobiales</taxon>
        <taxon>Rhizobiaceae</taxon>
        <taxon>Pseudohoeflea</taxon>
    </lineage>
</organism>
<protein>
    <submittedName>
        <fullName evidence="3">SDR family oxidoreductase</fullName>
    </submittedName>
</protein>